<evidence type="ECO:0000313" key="3">
    <source>
        <dbReference type="EMBL" id="GAT63418.1"/>
    </source>
</evidence>
<sequence length="404" mass="44065">MKKIVMAMLSLAVSAVSFAQENNYPADTKPASTNIVGQDYPRVDSQRRVYFRFRASGAQTVSVGLGNTPLTKGEDGFWTGVTKPEDPGFHYYTLKIDGVEVADPSSESFFGAGKMMSGMEIPEDGVDFYNIKNVPHGTVNSFWYFAKSTGEYRHAYIYTPPGYDQNTKQRYPVLYLQHGMGEDRRAWSTQGRANFILDNLIAEGKAKPMIIVMEDGGIAAGMGGGPRRPAGPRPQGQPGAPQGQAPRSPMGAPAGMVSFWDGFGKVMIADLIPTIDANYRTLSDREHRAIAGLSLGGTQTYGISQANLDKFSHIGIFSAPFGFPGVETGYNGLLQKPAEFAKLVKVFFVSMGSKEGPNSGRAIHEALDKAGVKNVYYEAPGTAHEFQTWRKSLYGYAQLLFQDK</sequence>
<reference evidence="4" key="2">
    <citation type="journal article" date="2017" name="Genome Announc.">
        <title>Draft genome sequence of Paludibacter jiangxiensis NM7(T), a propionate-producing fermentative bacterium.</title>
        <authorList>
            <person name="Qiu Y.-L."/>
            <person name="Tourlousse D.M."/>
            <person name="Matsuura N."/>
            <person name="Ohashi A."/>
            <person name="Sekiguchi Y."/>
        </authorList>
    </citation>
    <scope>NUCLEOTIDE SEQUENCE [LARGE SCALE GENOMIC DNA]</scope>
    <source>
        <strain evidence="4">NM7</strain>
    </source>
</reference>
<organism evidence="3 4">
    <name type="scientific">Paludibacter jiangxiensis</name>
    <dbReference type="NCBI Taxonomy" id="681398"/>
    <lineage>
        <taxon>Bacteria</taxon>
        <taxon>Pseudomonadati</taxon>
        <taxon>Bacteroidota</taxon>
        <taxon>Bacteroidia</taxon>
        <taxon>Bacteroidales</taxon>
        <taxon>Paludibacteraceae</taxon>
        <taxon>Paludibacter</taxon>
    </lineage>
</organism>
<dbReference type="InterPro" id="IPR014756">
    <property type="entry name" value="Ig_E-set"/>
</dbReference>
<dbReference type="Pfam" id="PF00756">
    <property type="entry name" value="Esterase"/>
    <property type="match status" value="1"/>
</dbReference>
<dbReference type="InterPro" id="IPR029058">
    <property type="entry name" value="AB_hydrolase_fold"/>
</dbReference>
<feature type="chain" id="PRO_5007905179" evidence="2">
    <location>
        <begin position="20"/>
        <end position="404"/>
    </location>
</feature>
<dbReference type="SUPFAM" id="SSF53474">
    <property type="entry name" value="alpha/beta-Hydrolases"/>
    <property type="match status" value="1"/>
</dbReference>
<dbReference type="InterPro" id="IPR013783">
    <property type="entry name" value="Ig-like_fold"/>
</dbReference>
<dbReference type="InterPro" id="IPR050583">
    <property type="entry name" value="Mycobacterial_A85_antigen"/>
</dbReference>
<dbReference type="STRING" id="681398.PJIAN_3747"/>
<protein>
    <submittedName>
        <fullName evidence="3">Enterochelin esterase</fullName>
    </submittedName>
</protein>
<dbReference type="EMBL" id="BDCR01000003">
    <property type="protein sequence ID" value="GAT63418.1"/>
    <property type="molecule type" value="Genomic_DNA"/>
</dbReference>
<dbReference type="Gene3D" id="3.40.50.1820">
    <property type="entry name" value="alpha/beta hydrolase"/>
    <property type="match status" value="1"/>
</dbReference>
<accession>A0A171A9F4</accession>
<dbReference type="CDD" id="cd02858">
    <property type="entry name" value="E_set_Esterase_N"/>
    <property type="match status" value="1"/>
</dbReference>
<evidence type="ECO:0000256" key="1">
    <source>
        <dbReference type="SAM" id="MobiDB-lite"/>
    </source>
</evidence>
<feature type="compositionally biased region" description="Low complexity" evidence="1">
    <location>
        <begin position="233"/>
        <end position="247"/>
    </location>
</feature>
<feature type="region of interest" description="Disordered" evidence="1">
    <location>
        <begin position="221"/>
        <end position="251"/>
    </location>
</feature>
<comment type="caution">
    <text evidence="3">The sequence shown here is derived from an EMBL/GenBank/DDBJ whole genome shotgun (WGS) entry which is preliminary data.</text>
</comment>
<dbReference type="RefSeq" id="WP_068704548.1">
    <property type="nucleotide sequence ID" value="NZ_BDCR01000003.1"/>
</dbReference>
<dbReference type="Proteomes" id="UP000076586">
    <property type="component" value="Unassembled WGS sequence"/>
</dbReference>
<proteinExistence type="predicted"/>
<dbReference type="GO" id="GO:0016747">
    <property type="term" value="F:acyltransferase activity, transferring groups other than amino-acyl groups"/>
    <property type="evidence" value="ECO:0007669"/>
    <property type="project" value="TreeGrafter"/>
</dbReference>
<dbReference type="PANTHER" id="PTHR48098:SF1">
    <property type="entry name" value="DIACYLGLYCEROL ACYLTRANSFERASE_MYCOLYLTRANSFERASE AG85A"/>
    <property type="match status" value="1"/>
</dbReference>
<feature type="signal peptide" evidence="2">
    <location>
        <begin position="1"/>
        <end position="19"/>
    </location>
</feature>
<name>A0A171A9F4_9BACT</name>
<dbReference type="InterPro" id="IPR000801">
    <property type="entry name" value="Esterase-like"/>
</dbReference>
<dbReference type="SUPFAM" id="SSF81296">
    <property type="entry name" value="E set domains"/>
    <property type="match status" value="1"/>
</dbReference>
<evidence type="ECO:0000313" key="4">
    <source>
        <dbReference type="Proteomes" id="UP000076586"/>
    </source>
</evidence>
<dbReference type="Gene3D" id="2.60.40.10">
    <property type="entry name" value="Immunoglobulins"/>
    <property type="match status" value="1"/>
</dbReference>
<dbReference type="PANTHER" id="PTHR48098">
    <property type="entry name" value="ENTEROCHELIN ESTERASE-RELATED"/>
    <property type="match status" value="1"/>
</dbReference>
<dbReference type="AlphaFoldDB" id="A0A171A9F4"/>
<keyword evidence="4" id="KW-1185">Reference proteome</keyword>
<reference evidence="4" key="1">
    <citation type="submission" date="2016-04" db="EMBL/GenBank/DDBJ databases">
        <title>Draft genome sequence of Paludibacter jiangxiensis strain NM7.</title>
        <authorList>
            <person name="Qiu Y."/>
            <person name="Matsuura N."/>
            <person name="Ohashi A."/>
            <person name="Tourlousse M.D."/>
            <person name="Sekiguchi Y."/>
        </authorList>
    </citation>
    <scope>NUCLEOTIDE SEQUENCE [LARGE SCALE GENOMIC DNA]</scope>
    <source>
        <strain evidence="4">NM7</strain>
    </source>
</reference>
<keyword evidence="2" id="KW-0732">Signal</keyword>
<gene>
    <name evidence="3" type="ORF">PJIAN_3747</name>
</gene>
<evidence type="ECO:0000256" key="2">
    <source>
        <dbReference type="SAM" id="SignalP"/>
    </source>
</evidence>